<accession>A0A1B7KVC2</accession>
<dbReference type="OrthoDB" id="8952229at2"/>
<evidence type="ECO:0000256" key="5">
    <source>
        <dbReference type="ARBA" id="ARBA00022989"/>
    </source>
</evidence>
<proteinExistence type="predicted"/>
<feature type="transmembrane region" description="Helical" evidence="7">
    <location>
        <begin position="248"/>
        <end position="269"/>
    </location>
</feature>
<dbReference type="PANTHER" id="PTHR23517:SF2">
    <property type="entry name" value="MULTIDRUG RESISTANCE PROTEIN MDTH"/>
    <property type="match status" value="1"/>
</dbReference>
<feature type="transmembrane region" description="Helical" evidence="7">
    <location>
        <begin position="45"/>
        <end position="67"/>
    </location>
</feature>
<dbReference type="InterPro" id="IPR050171">
    <property type="entry name" value="MFS_Transporters"/>
</dbReference>
<dbReference type="InterPro" id="IPR011701">
    <property type="entry name" value="MFS"/>
</dbReference>
<feature type="transmembrane region" description="Helical" evidence="7">
    <location>
        <begin position="368"/>
        <end position="391"/>
    </location>
</feature>
<dbReference type="Proteomes" id="UP000078290">
    <property type="component" value="Unassembled WGS sequence"/>
</dbReference>
<evidence type="ECO:0000256" key="1">
    <source>
        <dbReference type="ARBA" id="ARBA00004651"/>
    </source>
</evidence>
<keyword evidence="4 7" id="KW-0812">Transmembrane</keyword>
<dbReference type="Pfam" id="PF07690">
    <property type="entry name" value="MFS_1"/>
    <property type="match status" value="1"/>
</dbReference>
<dbReference type="InterPro" id="IPR020846">
    <property type="entry name" value="MFS_dom"/>
</dbReference>
<protein>
    <recommendedName>
        <fullName evidence="8">Major facilitator superfamily (MFS) profile domain-containing protein</fullName>
    </recommendedName>
</protein>
<dbReference type="GO" id="GO:0005886">
    <property type="term" value="C:plasma membrane"/>
    <property type="evidence" value="ECO:0007669"/>
    <property type="project" value="UniProtKB-SubCell"/>
</dbReference>
<sequence>MYSKFKLLLQYKTQTYLLILTFITAIGTYFVIPFLSIYMTKTLGITGGVVGIVLSIQLFFSRGLMIITGPLSDHVGSKYLSIIGLFLIGVSYLAYAIIQQVWLFVIFLAIGGLGVALFQPSSKAILVTGIQSEIRNILFGWRNVLFNSGVALGSGLGLFLVDIVGYKTLFIFGSLIFIIMAAISIFIIPTSKYTSTTHASIFKNVIEAFSNIKMLLMFICSIVFWFLYTQVTITVPLTFETYNMVKLLSLFFMLNAALAIIIQVPILNYTNKLNLSPENQFVLGILLIGLGLVSLVFLPYGLGIFILFLVTFTLGEILSSPNLDAIASLLANKDNQGTYFGVLGAGWAIGGTLGNIIGGFLFDYNITIMWVIFSLVSLVFAFIIKTLFTVINKGDM</sequence>
<evidence type="ECO:0000313" key="9">
    <source>
        <dbReference type="EMBL" id="OAT74100.1"/>
    </source>
</evidence>
<dbReference type="SUPFAM" id="SSF103473">
    <property type="entry name" value="MFS general substrate transporter"/>
    <property type="match status" value="1"/>
</dbReference>
<feature type="transmembrane region" description="Helical" evidence="7">
    <location>
        <begin position="79"/>
        <end position="95"/>
    </location>
</feature>
<reference evidence="9" key="1">
    <citation type="submission" date="2016-05" db="EMBL/GenBank/DDBJ databases">
        <authorList>
            <person name="Lavstsen T."/>
            <person name="Jespersen J.S."/>
        </authorList>
    </citation>
    <scope>NUCLEOTIDE SEQUENCE [LARGE SCALE GENOMIC DNA]</scope>
    <source>
        <strain evidence="9">W-2</strain>
    </source>
</reference>
<feature type="transmembrane region" description="Helical" evidence="7">
    <location>
        <begin position="169"/>
        <end position="188"/>
    </location>
</feature>
<dbReference type="GO" id="GO:0022857">
    <property type="term" value="F:transmembrane transporter activity"/>
    <property type="evidence" value="ECO:0007669"/>
    <property type="project" value="InterPro"/>
</dbReference>
<feature type="transmembrane region" description="Helical" evidence="7">
    <location>
        <begin position="339"/>
        <end position="362"/>
    </location>
</feature>
<keyword evidence="5 7" id="KW-1133">Transmembrane helix</keyword>
<evidence type="ECO:0000256" key="7">
    <source>
        <dbReference type="SAM" id="Phobius"/>
    </source>
</evidence>
<feature type="transmembrane region" description="Helical" evidence="7">
    <location>
        <begin position="139"/>
        <end position="163"/>
    </location>
</feature>
<dbReference type="PROSITE" id="PS50850">
    <property type="entry name" value="MFS"/>
    <property type="match status" value="1"/>
</dbReference>
<comment type="caution">
    <text evidence="9">The sequence shown here is derived from an EMBL/GenBank/DDBJ whole genome shotgun (WGS) entry which is preliminary data.</text>
</comment>
<gene>
    <name evidence="9" type="ORF">A7K69_16195</name>
</gene>
<feature type="transmembrane region" description="Helical" evidence="7">
    <location>
        <begin position="16"/>
        <end position="39"/>
    </location>
</feature>
<feature type="domain" description="Major facilitator superfamily (MFS) profile" evidence="8">
    <location>
        <begin position="13"/>
        <end position="389"/>
    </location>
</feature>
<keyword evidence="2" id="KW-0813">Transport</keyword>
<dbReference type="AlphaFoldDB" id="A0A1B7KVC2"/>
<feature type="transmembrane region" description="Helical" evidence="7">
    <location>
        <begin position="101"/>
        <end position="118"/>
    </location>
</feature>
<evidence type="ECO:0000256" key="6">
    <source>
        <dbReference type="ARBA" id="ARBA00023136"/>
    </source>
</evidence>
<name>A0A1B7KVC2_PARTM</name>
<comment type="subcellular location">
    <subcellularLocation>
        <location evidence="1">Cell membrane</location>
        <topology evidence="1">Multi-pass membrane protein</topology>
    </subcellularLocation>
</comment>
<keyword evidence="3" id="KW-1003">Cell membrane</keyword>
<evidence type="ECO:0000256" key="3">
    <source>
        <dbReference type="ARBA" id="ARBA00022475"/>
    </source>
</evidence>
<dbReference type="PANTHER" id="PTHR23517">
    <property type="entry name" value="RESISTANCE PROTEIN MDTM, PUTATIVE-RELATED-RELATED"/>
    <property type="match status" value="1"/>
</dbReference>
<keyword evidence="6 7" id="KW-0472">Membrane</keyword>
<evidence type="ECO:0000259" key="8">
    <source>
        <dbReference type="PROSITE" id="PS50850"/>
    </source>
</evidence>
<organism evidence="9">
    <name type="scientific">Parageobacillus thermoglucosidasius</name>
    <name type="common">Geobacillus thermoglucosidasius</name>
    <dbReference type="NCBI Taxonomy" id="1426"/>
    <lineage>
        <taxon>Bacteria</taxon>
        <taxon>Bacillati</taxon>
        <taxon>Bacillota</taxon>
        <taxon>Bacilli</taxon>
        <taxon>Bacillales</taxon>
        <taxon>Anoxybacillaceae</taxon>
        <taxon>Parageobacillus</taxon>
    </lineage>
</organism>
<dbReference type="InterPro" id="IPR036259">
    <property type="entry name" value="MFS_trans_sf"/>
</dbReference>
<dbReference type="EMBL" id="LXMA01000002">
    <property type="protein sequence ID" value="OAT74100.1"/>
    <property type="molecule type" value="Genomic_DNA"/>
</dbReference>
<evidence type="ECO:0000256" key="2">
    <source>
        <dbReference type="ARBA" id="ARBA00022448"/>
    </source>
</evidence>
<dbReference type="Gene3D" id="1.20.1250.20">
    <property type="entry name" value="MFS general substrate transporter like domains"/>
    <property type="match status" value="1"/>
</dbReference>
<evidence type="ECO:0000256" key="4">
    <source>
        <dbReference type="ARBA" id="ARBA00022692"/>
    </source>
</evidence>
<feature type="transmembrane region" description="Helical" evidence="7">
    <location>
        <begin position="281"/>
        <end position="298"/>
    </location>
</feature>
<dbReference type="RefSeq" id="WP_064550376.1">
    <property type="nucleotide sequence ID" value="NZ_LXMA01000002.1"/>
</dbReference>
<feature type="transmembrane region" description="Helical" evidence="7">
    <location>
        <begin position="208"/>
        <end position="228"/>
    </location>
</feature>